<proteinExistence type="predicted"/>
<dbReference type="GO" id="GO:0016020">
    <property type="term" value="C:membrane"/>
    <property type="evidence" value="ECO:0007669"/>
    <property type="project" value="UniProtKB-SubCell"/>
</dbReference>
<feature type="transmembrane region" description="Helical" evidence="5">
    <location>
        <begin position="189"/>
        <end position="210"/>
    </location>
</feature>
<dbReference type="Gene3D" id="1.20.1250.20">
    <property type="entry name" value="MFS general substrate transporter like domains"/>
    <property type="match status" value="1"/>
</dbReference>
<feature type="transmembrane region" description="Helical" evidence="5">
    <location>
        <begin position="280"/>
        <end position="296"/>
    </location>
</feature>
<dbReference type="EMBL" id="GBRD01004096">
    <property type="protein sequence ID" value="JAG61725.1"/>
    <property type="molecule type" value="Transcribed_RNA"/>
</dbReference>
<accession>A0A0A9W4N6</accession>
<evidence type="ECO:0000313" key="6">
    <source>
        <dbReference type="EMBL" id="JAG02371.1"/>
    </source>
</evidence>
<reference evidence="6" key="2">
    <citation type="submission" date="2014-07" db="EMBL/GenBank/DDBJ databases">
        <authorList>
            <person name="Hull J."/>
        </authorList>
    </citation>
    <scope>NUCLEOTIDE SEQUENCE</scope>
</reference>
<evidence type="ECO:0000256" key="3">
    <source>
        <dbReference type="ARBA" id="ARBA00022989"/>
    </source>
</evidence>
<dbReference type="AlphaFoldDB" id="A0A0A9W4N6"/>
<feature type="transmembrane region" description="Helical" evidence="5">
    <location>
        <begin position="316"/>
        <end position="337"/>
    </location>
</feature>
<evidence type="ECO:0000256" key="1">
    <source>
        <dbReference type="ARBA" id="ARBA00004141"/>
    </source>
</evidence>
<dbReference type="Pfam" id="PF07690">
    <property type="entry name" value="MFS_1"/>
    <property type="match status" value="1"/>
</dbReference>
<organism evidence="6">
    <name type="scientific">Lygus hesperus</name>
    <name type="common">Western plant bug</name>
    <dbReference type="NCBI Taxonomy" id="30085"/>
    <lineage>
        <taxon>Eukaryota</taxon>
        <taxon>Metazoa</taxon>
        <taxon>Ecdysozoa</taxon>
        <taxon>Arthropoda</taxon>
        <taxon>Hexapoda</taxon>
        <taxon>Insecta</taxon>
        <taxon>Pterygota</taxon>
        <taxon>Neoptera</taxon>
        <taxon>Paraneoptera</taxon>
        <taxon>Hemiptera</taxon>
        <taxon>Heteroptera</taxon>
        <taxon>Panheteroptera</taxon>
        <taxon>Cimicomorpha</taxon>
        <taxon>Miridae</taxon>
        <taxon>Mirini</taxon>
        <taxon>Lygus</taxon>
    </lineage>
</organism>
<keyword evidence="2 5" id="KW-0812">Transmembrane</keyword>
<sequence length="492" mass="54969">MGEQGNEWKGMSVKQKLSKIFDNITVEPILACYILPNVIASLATANMNLEKACRVNLNYSQDICDRISVRNITGIEREEEEIQSLVVRMNYWQSILRSSLPALLIMFLGSFSDRTGRRKPFMLLPMSGEFMTSVGLILCTYFFYEWPMEVAGVIEGLFPALTGSWSTMFMAVFSYMGDVTTLEMRTVRLGVVSMFISLALPAGTLVSGVLYQAIGFYGVFATVAVMYVLGMTYGAFRLKEARTPTPLSGPVCGEFFNPKHVKETFRVAFKSREGNLRTRILLVMVLSVTIFGPIYGEQSVGYLFVRRRFKWDEVDFSLYSTYTTIVNLIGTALGISLLTHKLKMEDSMLGAVAYASKVVAAFFYAFASTSFSFYIVTLIEILGGTGMIAMRSIASKLVPSEELGKINSLFGVCEAVVPVLYQPLYSFVYYQTLSTFPGAFFIVGAIMTIPSVLIFLYLYYLQKVDPIGTVEPIPTSEKPKGQYNETFEAMEM</sequence>
<comment type="subcellular location">
    <subcellularLocation>
        <location evidence="1">Membrane</location>
        <topology evidence="1">Multi-pass membrane protein</topology>
    </subcellularLocation>
</comment>
<feature type="transmembrane region" description="Helical" evidence="5">
    <location>
        <begin position="123"/>
        <end position="144"/>
    </location>
</feature>
<reference evidence="7" key="3">
    <citation type="submission" date="2014-09" db="EMBL/GenBank/DDBJ databases">
        <authorList>
            <person name="Magalhaes I.L.F."/>
            <person name="Oliveira U."/>
            <person name="Santos F.R."/>
            <person name="Vidigal T.H.D.A."/>
            <person name="Brescovit A.D."/>
            <person name="Santos A.J."/>
        </authorList>
    </citation>
    <scope>NUCLEOTIDE SEQUENCE</scope>
</reference>
<dbReference type="GO" id="GO:0022857">
    <property type="term" value="F:transmembrane transporter activity"/>
    <property type="evidence" value="ECO:0007669"/>
    <property type="project" value="InterPro"/>
</dbReference>
<feature type="transmembrane region" description="Helical" evidence="5">
    <location>
        <begin position="156"/>
        <end position="177"/>
    </location>
</feature>
<reference evidence="6" key="1">
    <citation type="journal article" date="2014" name="PLoS ONE">
        <title>Transcriptome-Based Identification of ABC Transporters in the Western Tarnished Plant Bug Lygus hesperus.</title>
        <authorList>
            <person name="Hull J.J."/>
            <person name="Chaney K."/>
            <person name="Geib S.M."/>
            <person name="Fabrick J.A."/>
            <person name="Brent C.S."/>
            <person name="Walsh D."/>
            <person name="Lavine L.C."/>
        </authorList>
    </citation>
    <scope>NUCLEOTIDE SEQUENCE</scope>
</reference>
<feature type="transmembrane region" description="Helical" evidence="5">
    <location>
        <begin position="216"/>
        <end position="236"/>
    </location>
</feature>
<evidence type="ECO:0000256" key="2">
    <source>
        <dbReference type="ARBA" id="ARBA00022692"/>
    </source>
</evidence>
<keyword evidence="3 5" id="KW-1133">Transmembrane helix</keyword>
<evidence type="ECO:0000256" key="5">
    <source>
        <dbReference type="SAM" id="Phobius"/>
    </source>
</evidence>
<gene>
    <name evidence="6" type="primary">SLC46A3_0</name>
    <name evidence="6" type="ORF">CM83_29931</name>
</gene>
<dbReference type="SUPFAM" id="SSF103473">
    <property type="entry name" value="MFS general substrate transporter"/>
    <property type="match status" value="1"/>
</dbReference>
<dbReference type="PANTHER" id="PTHR23507:SF1">
    <property type="entry name" value="FI18259P1-RELATED"/>
    <property type="match status" value="1"/>
</dbReference>
<dbReference type="PANTHER" id="PTHR23507">
    <property type="entry name" value="ZGC:174356"/>
    <property type="match status" value="1"/>
</dbReference>
<evidence type="ECO:0000313" key="7">
    <source>
        <dbReference type="EMBL" id="JAG61725.1"/>
    </source>
</evidence>
<dbReference type="InterPro" id="IPR036259">
    <property type="entry name" value="MFS_trans_sf"/>
</dbReference>
<evidence type="ECO:0000256" key="4">
    <source>
        <dbReference type="ARBA" id="ARBA00023136"/>
    </source>
</evidence>
<keyword evidence="4 5" id="KW-0472">Membrane</keyword>
<name>A0A0A9W4N6_LYGHE</name>
<dbReference type="EMBL" id="GBHO01041233">
    <property type="protein sequence ID" value="JAG02371.1"/>
    <property type="molecule type" value="Transcribed_RNA"/>
</dbReference>
<dbReference type="InterPro" id="IPR011701">
    <property type="entry name" value="MFS"/>
</dbReference>
<feature type="transmembrane region" description="Helical" evidence="5">
    <location>
        <begin position="436"/>
        <end position="460"/>
    </location>
</feature>
<protein>
    <submittedName>
        <fullName evidence="6">Solute carrier family 46 member 3</fullName>
    </submittedName>
</protein>